<keyword evidence="9" id="KW-0811">Translocation</keyword>
<dbReference type="EMBL" id="VTWT01000007">
    <property type="protein sequence ID" value="KAA9331809.1"/>
    <property type="molecule type" value="Genomic_DNA"/>
</dbReference>
<evidence type="ECO:0000313" key="12">
    <source>
        <dbReference type="EMBL" id="KAA9331809.1"/>
    </source>
</evidence>
<dbReference type="Pfam" id="PF02699">
    <property type="entry name" value="YajC"/>
    <property type="match status" value="1"/>
</dbReference>
<evidence type="ECO:0000256" key="3">
    <source>
        <dbReference type="ARBA" id="ARBA00014962"/>
    </source>
</evidence>
<comment type="caution">
    <text evidence="12">The sequence shown here is derived from an EMBL/GenBank/DDBJ whole genome shotgun (WGS) entry which is preliminary data.</text>
</comment>
<evidence type="ECO:0000256" key="1">
    <source>
        <dbReference type="ARBA" id="ARBA00004162"/>
    </source>
</evidence>
<keyword evidence="10 11" id="KW-0472">Membrane</keyword>
<evidence type="ECO:0000256" key="10">
    <source>
        <dbReference type="ARBA" id="ARBA00023136"/>
    </source>
</evidence>
<keyword evidence="7" id="KW-0653">Protein transport</keyword>
<gene>
    <name evidence="12" type="primary">yajC</name>
    <name evidence="12" type="ORF">F0P94_13480</name>
</gene>
<dbReference type="PANTHER" id="PTHR33909">
    <property type="entry name" value="SEC TRANSLOCON ACCESSORY COMPLEX SUBUNIT YAJC"/>
    <property type="match status" value="1"/>
</dbReference>
<keyword evidence="13" id="KW-1185">Reference proteome</keyword>
<accession>A0A5N1IV44</accession>
<keyword evidence="8 11" id="KW-1133">Transmembrane helix</keyword>
<evidence type="ECO:0000256" key="7">
    <source>
        <dbReference type="ARBA" id="ARBA00022927"/>
    </source>
</evidence>
<dbReference type="AlphaFoldDB" id="A0A5N1IV44"/>
<dbReference type="RefSeq" id="WP_150904418.1">
    <property type="nucleotide sequence ID" value="NZ_VTWT01000007.1"/>
</dbReference>
<sequence>MNTLLLQSLSAGGIQQILLWGAIILIFYFFMIRPQQKKVSDQKKFRESLQKGTNVVTIGGLHGKITDIQENTVWLEVDRGFKLKFDKSAIASAAPVSGTAETKA</sequence>
<dbReference type="Proteomes" id="UP000326570">
    <property type="component" value="Unassembled WGS sequence"/>
</dbReference>
<dbReference type="NCBIfam" id="TIGR00739">
    <property type="entry name" value="yajC"/>
    <property type="match status" value="1"/>
</dbReference>
<proteinExistence type="inferred from homology"/>
<evidence type="ECO:0000313" key="13">
    <source>
        <dbReference type="Proteomes" id="UP000326570"/>
    </source>
</evidence>
<evidence type="ECO:0000256" key="9">
    <source>
        <dbReference type="ARBA" id="ARBA00023010"/>
    </source>
</evidence>
<keyword evidence="4" id="KW-0813">Transport</keyword>
<keyword evidence="6 11" id="KW-0812">Transmembrane</keyword>
<evidence type="ECO:0000256" key="2">
    <source>
        <dbReference type="ARBA" id="ARBA00006742"/>
    </source>
</evidence>
<comment type="similarity">
    <text evidence="2">Belongs to the YajC family.</text>
</comment>
<organism evidence="12 13">
    <name type="scientific">Adhaeribacter soli</name>
    <dbReference type="NCBI Taxonomy" id="2607655"/>
    <lineage>
        <taxon>Bacteria</taxon>
        <taxon>Pseudomonadati</taxon>
        <taxon>Bacteroidota</taxon>
        <taxon>Cytophagia</taxon>
        <taxon>Cytophagales</taxon>
        <taxon>Hymenobacteraceae</taxon>
        <taxon>Adhaeribacter</taxon>
    </lineage>
</organism>
<dbReference type="GO" id="GO:0005886">
    <property type="term" value="C:plasma membrane"/>
    <property type="evidence" value="ECO:0007669"/>
    <property type="project" value="UniProtKB-SubCell"/>
</dbReference>
<evidence type="ECO:0000256" key="11">
    <source>
        <dbReference type="SAM" id="Phobius"/>
    </source>
</evidence>
<comment type="subcellular location">
    <subcellularLocation>
        <location evidence="1">Cell membrane</location>
        <topology evidence="1">Single-pass membrane protein</topology>
    </subcellularLocation>
</comment>
<protein>
    <recommendedName>
        <fullName evidence="3">Sec translocon accessory complex subunit YajC</fullName>
    </recommendedName>
</protein>
<dbReference type="InterPro" id="IPR003849">
    <property type="entry name" value="Preprotein_translocase_YajC"/>
</dbReference>
<evidence type="ECO:0000256" key="8">
    <source>
        <dbReference type="ARBA" id="ARBA00022989"/>
    </source>
</evidence>
<evidence type="ECO:0000256" key="4">
    <source>
        <dbReference type="ARBA" id="ARBA00022448"/>
    </source>
</evidence>
<dbReference type="GO" id="GO:0015031">
    <property type="term" value="P:protein transport"/>
    <property type="evidence" value="ECO:0007669"/>
    <property type="project" value="UniProtKB-KW"/>
</dbReference>
<keyword evidence="5" id="KW-1003">Cell membrane</keyword>
<feature type="transmembrane region" description="Helical" evidence="11">
    <location>
        <begin position="12"/>
        <end position="30"/>
    </location>
</feature>
<evidence type="ECO:0000256" key="6">
    <source>
        <dbReference type="ARBA" id="ARBA00022692"/>
    </source>
</evidence>
<evidence type="ECO:0000256" key="5">
    <source>
        <dbReference type="ARBA" id="ARBA00022475"/>
    </source>
</evidence>
<dbReference type="SMART" id="SM01323">
    <property type="entry name" value="YajC"/>
    <property type="match status" value="1"/>
</dbReference>
<reference evidence="12 13" key="1">
    <citation type="submission" date="2019-09" db="EMBL/GenBank/DDBJ databases">
        <title>Genome sequence of Adhaeribacter sp. M2.</title>
        <authorList>
            <person name="Srinivasan S."/>
        </authorList>
    </citation>
    <scope>NUCLEOTIDE SEQUENCE [LARGE SCALE GENOMIC DNA]</scope>
    <source>
        <strain evidence="12 13">M2</strain>
    </source>
</reference>
<dbReference type="PANTHER" id="PTHR33909:SF1">
    <property type="entry name" value="SEC TRANSLOCON ACCESSORY COMPLEX SUBUNIT YAJC"/>
    <property type="match status" value="1"/>
</dbReference>
<dbReference type="PRINTS" id="PR01853">
    <property type="entry name" value="YAJCTRNLCASE"/>
</dbReference>
<name>A0A5N1IV44_9BACT</name>